<keyword evidence="3" id="KW-1185">Reference proteome</keyword>
<dbReference type="AlphaFoldDB" id="A0A917LH73"/>
<feature type="transmembrane region" description="Helical" evidence="1">
    <location>
        <begin position="148"/>
        <end position="175"/>
    </location>
</feature>
<reference evidence="2" key="2">
    <citation type="submission" date="2020-09" db="EMBL/GenBank/DDBJ databases">
        <authorList>
            <person name="Sun Q."/>
            <person name="Zhou Y."/>
        </authorList>
    </citation>
    <scope>NUCLEOTIDE SEQUENCE</scope>
    <source>
        <strain evidence="2">CGMCC 1.12987</strain>
    </source>
</reference>
<evidence type="ECO:0000313" key="3">
    <source>
        <dbReference type="Proteomes" id="UP000644756"/>
    </source>
</evidence>
<feature type="transmembrane region" description="Helical" evidence="1">
    <location>
        <begin position="26"/>
        <end position="49"/>
    </location>
</feature>
<name>A0A917LH73_9BACL</name>
<keyword evidence="1" id="KW-1133">Transmembrane helix</keyword>
<evidence type="ECO:0000313" key="2">
    <source>
        <dbReference type="EMBL" id="GGG23304.1"/>
    </source>
</evidence>
<sequence length="264" mass="29746">MIKWLRMYRLLIAASIRSRMEYRFNFWFSTLMAVIINVVEFLMLAVILLKFGHIKGWTMEECGYLYAVLTLSKAIYRTAASDVHHLEKYLVGGDLDALLLRPIPILLALMSQNFQLKAGELIQGTAILTICMGVMIRQGQMTWTAIPLTMVVIMSGAVLLFAIGLLTATAGFWILRIEELQNITEDAARTAAQYPMSIYPNWLQWLLIGGIPVAFANYLPSLYIVRQQMDWWIIPLSCAVAFLVLGAALAAWRVGISRYQSTGS</sequence>
<gene>
    <name evidence="2" type="ORF">GCM10010916_44880</name>
</gene>
<comment type="caution">
    <text evidence="2">The sequence shown here is derived from an EMBL/GenBank/DDBJ whole genome shotgun (WGS) entry which is preliminary data.</text>
</comment>
<feature type="transmembrane region" description="Helical" evidence="1">
    <location>
        <begin position="202"/>
        <end position="219"/>
    </location>
</feature>
<proteinExistence type="predicted"/>
<dbReference type="Proteomes" id="UP000644756">
    <property type="component" value="Unassembled WGS sequence"/>
</dbReference>
<feature type="transmembrane region" description="Helical" evidence="1">
    <location>
        <begin position="118"/>
        <end position="136"/>
    </location>
</feature>
<dbReference type="EMBL" id="BMGR01000019">
    <property type="protein sequence ID" value="GGG23304.1"/>
    <property type="molecule type" value="Genomic_DNA"/>
</dbReference>
<evidence type="ECO:0000256" key="1">
    <source>
        <dbReference type="SAM" id="Phobius"/>
    </source>
</evidence>
<keyword evidence="1" id="KW-0472">Membrane</keyword>
<accession>A0A917LH73</accession>
<organism evidence="2 3">
    <name type="scientific">Paenibacillus abyssi</name>
    <dbReference type="NCBI Taxonomy" id="1340531"/>
    <lineage>
        <taxon>Bacteria</taxon>
        <taxon>Bacillati</taxon>
        <taxon>Bacillota</taxon>
        <taxon>Bacilli</taxon>
        <taxon>Bacillales</taxon>
        <taxon>Paenibacillaceae</taxon>
        <taxon>Paenibacillus</taxon>
    </lineage>
</organism>
<keyword evidence="1" id="KW-0812">Transmembrane</keyword>
<dbReference type="InterPro" id="IPR010390">
    <property type="entry name" value="ABC-2_transporter-like"/>
</dbReference>
<dbReference type="Pfam" id="PF06182">
    <property type="entry name" value="ABC2_membrane_6"/>
    <property type="match status" value="1"/>
</dbReference>
<protein>
    <submittedName>
        <fullName evidence="2">ABC transporter permease</fullName>
    </submittedName>
</protein>
<feature type="transmembrane region" description="Helical" evidence="1">
    <location>
        <begin position="231"/>
        <end position="252"/>
    </location>
</feature>
<dbReference type="PANTHER" id="PTHR36833">
    <property type="entry name" value="SLR0610 PROTEIN-RELATED"/>
    <property type="match status" value="1"/>
</dbReference>
<dbReference type="PANTHER" id="PTHR36833:SF1">
    <property type="entry name" value="INTEGRAL MEMBRANE TRANSPORT PROTEIN"/>
    <property type="match status" value="1"/>
</dbReference>
<reference evidence="2" key="1">
    <citation type="journal article" date="2014" name="Int. J. Syst. Evol. Microbiol.">
        <title>Complete genome sequence of Corynebacterium casei LMG S-19264T (=DSM 44701T), isolated from a smear-ripened cheese.</title>
        <authorList>
            <consortium name="US DOE Joint Genome Institute (JGI-PGF)"/>
            <person name="Walter F."/>
            <person name="Albersmeier A."/>
            <person name="Kalinowski J."/>
            <person name="Ruckert C."/>
        </authorList>
    </citation>
    <scope>NUCLEOTIDE SEQUENCE</scope>
    <source>
        <strain evidence="2">CGMCC 1.12987</strain>
    </source>
</reference>